<proteinExistence type="predicted"/>
<protein>
    <submittedName>
        <fullName evidence="1">Uncharacterized protein</fullName>
    </submittedName>
</protein>
<dbReference type="EMBL" id="JANBPG010003311">
    <property type="protein sequence ID" value="KAJ1881899.1"/>
    <property type="molecule type" value="Genomic_DNA"/>
</dbReference>
<sequence>RQEHLCQQRRQHCQARPGQPHAQVRHAHLQEPRELRRAGHHIQGPVPGIAHAEPKGEDPRGADRAL</sequence>
<comment type="caution">
    <text evidence="1">The sequence shown here is derived from an EMBL/GenBank/DDBJ whole genome shotgun (WGS) entry which is preliminary data.</text>
</comment>
<keyword evidence="2" id="KW-1185">Reference proteome</keyword>
<accession>A0ACC1I486</accession>
<organism evidence="1 2">
    <name type="scientific">Kickxella alabastrina</name>
    <dbReference type="NCBI Taxonomy" id="61397"/>
    <lineage>
        <taxon>Eukaryota</taxon>
        <taxon>Fungi</taxon>
        <taxon>Fungi incertae sedis</taxon>
        <taxon>Zoopagomycota</taxon>
        <taxon>Kickxellomycotina</taxon>
        <taxon>Kickxellomycetes</taxon>
        <taxon>Kickxellales</taxon>
        <taxon>Kickxellaceae</taxon>
        <taxon>Kickxella</taxon>
    </lineage>
</organism>
<evidence type="ECO:0000313" key="1">
    <source>
        <dbReference type="EMBL" id="KAJ1881899.1"/>
    </source>
</evidence>
<evidence type="ECO:0000313" key="2">
    <source>
        <dbReference type="Proteomes" id="UP001150581"/>
    </source>
</evidence>
<feature type="non-terminal residue" evidence="1">
    <location>
        <position position="66"/>
    </location>
</feature>
<gene>
    <name evidence="1" type="ORF">LPJ66_011242</name>
</gene>
<name>A0ACC1I486_9FUNG</name>
<dbReference type="Proteomes" id="UP001150581">
    <property type="component" value="Unassembled WGS sequence"/>
</dbReference>
<reference evidence="1" key="1">
    <citation type="submission" date="2022-07" db="EMBL/GenBank/DDBJ databases">
        <title>Phylogenomic reconstructions and comparative analyses of Kickxellomycotina fungi.</title>
        <authorList>
            <person name="Reynolds N.K."/>
            <person name="Stajich J.E."/>
            <person name="Barry K."/>
            <person name="Grigoriev I.V."/>
            <person name="Crous P."/>
            <person name="Smith M.E."/>
        </authorList>
    </citation>
    <scope>NUCLEOTIDE SEQUENCE</scope>
    <source>
        <strain evidence="1">Benny 63K</strain>
    </source>
</reference>
<feature type="non-terminal residue" evidence="1">
    <location>
        <position position="1"/>
    </location>
</feature>